<accession>A0A6A6Q0D7</accession>
<keyword evidence="5" id="KW-1185">Reference proteome</keyword>
<dbReference type="OrthoDB" id="10255643at2759"/>
<dbReference type="InterPro" id="IPR013023">
    <property type="entry name" value="KARI"/>
</dbReference>
<dbReference type="PANTHER" id="PTHR21371:SF1">
    <property type="entry name" value="KETOL-ACID REDUCTOISOMERASE, MITOCHONDRIAL"/>
    <property type="match status" value="1"/>
</dbReference>
<evidence type="ECO:0000313" key="5">
    <source>
        <dbReference type="Proteomes" id="UP000799767"/>
    </source>
</evidence>
<dbReference type="PANTHER" id="PTHR21371">
    <property type="entry name" value="KETOL-ACID REDUCTOISOMERASE, MITOCHONDRIAL"/>
    <property type="match status" value="1"/>
</dbReference>
<dbReference type="SUPFAM" id="SSF51735">
    <property type="entry name" value="NAD(P)-binding Rossmann-fold domains"/>
    <property type="match status" value="1"/>
</dbReference>
<dbReference type="Gene3D" id="3.40.50.720">
    <property type="entry name" value="NAD(P)-binding Rossmann-like Domain"/>
    <property type="match status" value="1"/>
</dbReference>
<evidence type="ECO:0000313" key="4">
    <source>
        <dbReference type="EMBL" id="KAF2485742.1"/>
    </source>
</evidence>
<keyword evidence="1" id="KW-0560">Oxidoreductase</keyword>
<gene>
    <name evidence="4" type="ORF">BDY17DRAFT_309051</name>
</gene>
<feature type="domain" description="KARI N-terminal Rossmann" evidence="3">
    <location>
        <begin position="1"/>
        <end position="177"/>
    </location>
</feature>
<evidence type="ECO:0000259" key="3">
    <source>
        <dbReference type="PROSITE" id="PS51850"/>
    </source>
</evidence>
<dbReference type="InterPro" id="IPR036291">
    <property type="entry name" value="NAD(P)-bd_dom_sf"/>
</dbReference>
<dbReference type="Pfam" id="PF07991">
    <property type="entry name" value="KARI_N"/>
    <property type="match status" value="1"/>
</dbReference>
<dbReference type="GO" id="GO:0009097">
    <property type="term" value="P:isoleucine biosynthetic process"/>
    <property type="evidence" value="ECO:0007669"/>
    <property type="project" value="TreeGrafter"/>
</dbReference>
<protein>
    <submittedName>
        <fullName evidence="4">Acetohydroxy acid isomeroreductase, catalytic domain-containing protein</fullName>
    </submittedName>
</protein>
<dbReference type="GO" id="GO:0009099">
    <property type="term" value="P:L-valine biosynthetic process"/>
    <property type="evidence" value="ECO:0007669"/>
    <property type="project" value="TreeGrafter"/>
</dbReference>
<comment type="pathway">
    <text evidence="2">Amino-acid biosynthesis.</text>
</comment>
<dbReference type="InterPro" id="IPR013116">
    <property type="entry name" value="KARI_N"/>
</dbReference>
<name>A0A6A6Q0D7_9PEZI</name>
<dbReference type="InterPro" id="IPR000506">
    <property type="entry name" value="KARI_C"/>
</dbReference>
<dbReference type="EMBL" id="MU001633">
    <property type="protein sequence ID" value="KAF2485742.1"/>
    <property type="molecule type" value="Genomic_DNA"/>
</dbReference>
<sequence length="251" mass="27293">MSARLFYDTDCSLAPLADKIALNLRDTLQAEKLSSTQILVANQKDDYASTAAQDGFDVTADWAEAAGRADVVFLLVPDQVQPQLFNERVAPTLKKTACVVVASGYNVFYKHLNFAGSNDVVMVAPRMVGASVRSLYKSGQGYPCFVSVEQDGTGKAWEVALAICRGVGATKGGAIESSCREETLTDLFAEQAIWPTIIAVFRESYKQLKALGCSDEALCHEMWLSKEPAEVFEMMADKGFISQLVGHSTVR</sequence>
<dbReference type="Proteomes" id="UP000799767">
    <property type="component" value="Unassembled WGS sequence"/>
</dbReference>
<dbReference type="AlphaFoldDB" id="A0A6A6Q0D7"/>
<dbReference type="RefSeq" id="XP_033592311.1">
    <property type="nucleotide sequence ID" value="XM_033735278.1"/>
</dbReference>
<dbReference type="PROSITE" id="PS51850">
    <property type="entry name" value="KARI_N"/>
    <property type="match status" value="1"/>
</dbReference>
<dbReference type="GO" id="GO:0004455">
    <property type="term" value="F:ketol-acid reductoisomerase activity"/>
    <property type="evidence" value="ECO:0007669"/>
    <property type="project" value="InterPro"/>
</dbReference>
<proteinExistence type="predicted"/>
<evidence type="ECO:0000256" key="1">
    <source>
        <dbReference type="ARBA" id="ARBA00023002"/>
    </source>
</evidence>
<evidence type="ECO:0000256" key="2">
    <source>
        <dbReference type="ARBA" id="ARBA00029440"/>
    </source>
</evidence>
<reference evidence="4" key="1">
    <citation type="journal article" date="2020" name="Stud. Mycol.">
        <title>101 Dothideomycetes genomes: a test case for predicting lifestyles and emergence of pathogens.</title>
        <authorList>
            <person name="Haridas S."/>
            <person name="Albert R."/>
            <person name="Binder M."/>
            <person name="Bloem J."/>
            <person name="Labutti K."/>
            <person name="Salamov A."/>
            <person name="Andreopoulos B."/>
            <person name="Baker S."/>
            <person name="Barry K."/>
            <person name="Bills G."/>
            <person name="Bluhm B."/>
            <person name="Cannon C."/>
            <person name="Castanera R."/>
            <person name="Culley D."/>
            <person name="Daum C."/>
            <person name="Ezra D."/>
            <person name="Gonzalez J."/>
            <person name="Henrissat B."/>
            <person name="Kuo A."/>
            <person name="Liang C."/>
            <person name="Lipzen A."/>
            <person name="Lutzoni F."/>
            <person name="Magnuson J."/>
            <person name="Mondo S."/>
            <person name="Nolan M."/>
            <person name="Ohm R."/>
            <person name="Pangilinan J."/>
            <person name="Park H.-J."/>
            <person name="Ramirez L."/>
            <person name="Alfaro M."/>
            <person name="Sun H."/>
            <person name="Tritt A."/>
            <person name="Yoshinaga Y."/>
            <person name="Zwiers L.-H."/>
            <person name="Turgeon B."/>
            <person name="Goodwin S."/>
            <person name="Spatafora J."/>
            <person name="Crous P."/>
            <person name="Grigoriev I."/>
        </authorList>
    </citation>
    <scope>NUCLEOTIDE SEQUENCE</scope>
    <source>
        <strain evidence="4">CBS 113389</strain>
    </source>
</reference>
<dbReference type="GeneID" id="54476280"/>
<organism evidence="4 5">
    <name type="scientific">Neohortaea acidophila</name>
    <dbReference type="NCBI Taxonomy" id="245834"/>
    <lineage>
        <taxon>Eukaryota</taxon>
        <taxon>Fungi</taxon>
        <taxon>Dikarya</taxon>
        <taxon>Ascomycota</taxon>
        <taxon>Pezizomycotina</taxon>
        <taxon>Dothideomycetes</taxon>
        <taxon>Dothideomycetidae</taxon>
        <taxon>Mycosphaerellales</taxon>
        <taxon>Teratosphaeriaceae</taxon>
        <taxon>Neohortaea</taxon>
    </lineage>
</organism>
<dbReference type="Pfam" id="PF01450">
    <property type="entry name" value="KARI_C"/>
    <property type="match status" value="1"/>
</dbReference>
<dbReference type="Gene3D" id="6.10.240.10">
    <property type="match status" value="1"/>
</dbReference>